<name>F2NZ26_9VIRU</name>
<organism evidence="1 2">
    <name type="scientific">Diadromus pulchellus ascovirus 4a</name>
    <dbReference type="NCBI Taxonomy" id="158683"/>
    <lineage>
        <taxon>Viruses</taxon>
        <taxon>Varidnaviria</taxon>
        <taxon>Bamfordvirae</taxon>
        <taxon>Nucleocytoviricota</taxon>
        <taxon>Megaviricetes</taxon>
        <taxon>Pimascovirales</taxon>
        <taxon>Pimascovirales incertae sedis</taxon>
        <taxon>Ascoviridae</taxon>
        <taxon>Toursvirus</taxon>
        <taxon>Toursvirus dptv1a</taxon>
    </lineage>
</organism>
<dbReference type="KEGG" id="vg:26683642"/>
<protein>
    <submittedName>
        <fullName evidence="1">Complete DpAV4 genome</fullName>
    </submittedName>
</protein>
<evidence type="ECO:0000313" key="2">
    <source>
        <dbReference type="Proteomes" id="UP000203898"/>
    </source>
</evidence>
<dbReference type="OrthoDB" id="22801at10239"/>
<evidence type="ECO:0000313" key="1">
    <source>
        <dbReference type="EMBL" id="CCA61454.1"/>
    </source>
</evidence>
<dbReference type="InterPro" id="IPR043921">
    <property type="entry name" value="DUF5772"/>
</dbReference>
<dbReference type="GeneID" id="26683642"/>
<dbReference type="Pfam" id="PF19080">
    <property type="entry name" value="DUF5772"/>
    <property type="match status" value="1"/>
</dbReference>
<reference evidence="1 2" key="1">
    <citation type="journal article" date="2009" name="PLoS ONE">
        <title>Symbiotic virus at the evolutionary intersection of three types of large DNA viruses; iridoviruses, ascoviruses, and ichnoviruses.</title>
        <authorList>
            <person name="Bigot Y."/>
            <person name="Renault S."/>
            <person name="Nicolas J."/>
            <person name="Moundras C."/>
            <person name="Demattei M.V."/>
            <person name="Samain S."/>
            <person name="Bideshi D.K."/>
            <person name="Federici B.A."/>
        </authorList>
    </citation>
    <scope>NUCLEOTIDE SEQUENCE [LARGE SCALE GENOMIC DNA]</scope>
</reference>
<dbReference type="RefSeq" id="YP_009640085.1">
    <property type="nucleotide sequence ID" value="NC_011335.1"/>
</dbReference>
<keyword evidence="2" id="KW-1185">Reference proteome</keyword>
<dbReference type="Proteomes" id="UP000203898">
    <property type="component" value="Segment"/>
</dbReference>
<accession>F2NZ26</accession>
<sequence length="152" mass="17650">MFLIIMLCCFLSWLIYMGYYYKNIIMFLSTALLNDAVRAWYIKRVPKAKSENASYRHTFRINNDKYTVVVPESQIKQGGILAMIGTTNCTKKLKQFAGPGYNFFGFDITPRQMGLDSEEVLNVWKNRVRYTFTSDDVIAFTPENVHVSKEDN</sequence>
<proteinExistence type="predicted"/>
<dbReference type="EMBL" id="CU469068">
    <property type="protein sequence ID" value="CCA61454.1"/>
    <property type="molecule type" value="Genomic_DNA"/>
</dbReference>